<protein>
    <submittedName>
        <fullName evidence="2">6-bladed beta-propeller</fullName>
    </submittedName>
</protein>
<name>A0ABZ2IT26_9BACT</name>
<gene>
    <name evidence="2" type="ORF">NEE14_002915</name>
</gene>
<dbReference type="EMBL" id="CP146284">
    <property type="protein sequence ID" value="WWV66958.1"/>
    <property type="molecule type" value="Genomic_DNA"/>
</dbReference>
<evidence type="ECO:0000313" key="2">
    <source>
        <dbReference type="EMBL" id="WWV66958.1"/>
    </source>
</evidence>
<accession>A0ABZ2IT26</accession>
<dbReference type="RefSeq" id="WP_251967429.1">
    <property type="nucleotide sequence ID" value="NZ_CP146284.1"/>
</dbReference>
<organism evidence="2 3">
    <name type="scientific">Parabacteroides absconsus</name>
    <dbReference type="NCBI Taxonomy" id="2951805"/>
    <lineage>
        <taxon>Bacteria</taxon>
        <taxon>Pseudomonadati</taxon>
        <taxon>Bacteroidota</taxon>
        <taxon>Bacteroidia</taxon>
        <taxon>Bacteroidales</taxon>
        <taxon>Tannerellaceae</taxon>
        <taxon>Parabacteroides</taxon>
    </lineage>
</organism>
<sequence length="401" mass="46203">MKKIRQILSYFALSISLICASCNTNHVESIDSSSISIDIDNCQDLETQSFIDKIEIIPLETNDNCLLDQYDQVVYCEDLNAYLIIDEQQTVSLFSENGEFIADSKNCRGKGPKEYQILADANYNPFTKSIDILSPYGTIYSYNTDFKFIRKRVLNSDSHQTYSKGYPIGKNTYILQPTILKANDAALYFCDYEKNEIIAINSYEKDFICSLTLGYPPFFKKNGDLYFSPNNLNYHIYKVDTKENKLTPAINFSIENGMISKEELINRFGNMSATQTDRNTLEKTIQTLNDVTTYLLGSEYPIPLIKLCNDSYLYLYMMKKGKRMTVLYNRTNGVTLLQTDKHKKRLSYCTHLEGNTLTSIIQPEEIEKYIDTNLLDDVNKKKLQAVQEDDNPIIVKYQIKE</sequence>
<feature type="chain" id="PRO_5046174426" evidence="1">
    <location>
        <begin position="21"/>
        <end position="401"/>
    </location>
</feature>
<reference evidence="2 3" key="1">
    <citation type="submission" date="2024-02" db="EMBL/GenBank/DDBJ databases">
        <title>Whole genome sequencing of Parabacteroides sp. AD58.</title>
        <authorList>
            <person name="Chaplin A.V."/>
            <person name="Pikina A.P."/>
            <person name="Sokolova S.R."/>
            <person name="Korostin D.O."/>
            <person name="Efimov B.A."/>
        </authorList>
    </citation>
    <scope>NUCLEOTIDE SEQUENCE [LARGE SCALE GENOMIC DNA]</scope>
    <source>
        <strain evidence="2 3">AD58</strain>
    </source>
</reference>
<proteinExistence type="predicted"/>
<keyword evidence="3" id="KW-1185">Reference proteome</keyword>
<evidence type="ECO:0000256" key="1">
    <source>
        <dbReference type="SAM" id="SignalP"/>
    </source>
</evidence>
<dbReference type="Proteomes" id="UP001320603">
    <property type="component" value="Chromosome"/>
</dbReference>
<keyword evidence="1" id="KW-0732">Signal</keyword>
<evidence type="ECO:0000313" key="3">
    <source>
        <dbReference type="Proteomes" id="UP001320603"/>
    </source>
</evidence>
<feature type="signal peptide" evidence="1">
    <location>
        <begin position="1"/>
        <end position="20"/>
    </location>
</feature>